<proteinExistence type="predicted"/>
<reference evidence="2 3" key="2">
    <citation type="submission" date="2017-02" db="EMBL/GenBank/DDBJ databases">
        <title>A genome survey and senescence transcriptome analysis in Lentinula edodes.</title>
        <authorList>
            <person name="Sakamoto Y."/>
            <person name="Nakade K."/>
            <person name="Sato S."/>
            <person name="Yoshida Y."/>
            <person name="Miyazaki K."/>
            <person name="Natsume S."/>
            <person name="Konno N."/>
        </authorList>
    </citation>
    <scope>NUCLEOTIDE SEQUENCE [LARGE SCALE GENOMIC DNA]</scope>
    <source>
        <strain evidence="2 3">NBRC 111202</strain>
    </source>
</reference>
<organism evidence="2 3">
    <name type="scientific">Lentinula edodes</name>
    <name type="common">Shiitake mushroom</name>
    <name type="synonym">Lentinus edodes</name>
    <dbReference type="NCBI Taxonomy" id="5353"/>
    <lineage>
        <taxon>Eukaryota</taxon>
        <taxon>Fungi</taxon>
        <taxon>Dikarya</taxon>
        <taxon>Basidiomycota</taxon>
        <taxon>Agaricomycotina</taxon>
        <taxon>Agaricomycetes</taxon>
        <taxon>Agaricomycetidae</taxon>
        <taxon>Agaricales</taxon>
        <taxon>Marasmiineae</taxon>
        <taxon>Omphalotaceae</taxon>
        <taxon>Lentinula</taxon>
    </lineage>
</organism>
<evidence type="ECO:0000259" key="1">
    <source>
        <dbReference type="Pfam" id="PF12697"/>
    </source>
</evidence>
<keyword evidence="3" id="KW-1185">Reference proteome</keyword>
<dbReference type="InterPro" id="IPR029058">
    <property type="entry name" value="AB_hydrolase_fold"/>
</dbReference>
<sequence length="483" mass="54800">MSPVPLVYPKPTSEILGPPNLPRYAYPGIPVDLSSVYPPPEALQKPSLPAGQRKPIWGDDNRIPYTLTTHIVPAAYLREDEDIVLPDTPTADETMTKEERKVCIQKAESKLREIRRKYENEGRHPQHKALWLCLNRYARTSTHTAKGGFTLFFAHANGFHKETWEPTILSLLSSQQSQSCVQEIWVWEACNHGDSALLNIGKLNSLIHTRSAARDLLNFLIYYLPSTPALFPLPTHLPRVAQSEAQRRIQNGFTSHDSPRNPICAVGHSFGGAISTLATISHPSLFTSLFLVDPVITYPNPEFYYTPNSLALGALGRRGSWNSREDARKGFLESAFFRAWDPRVLDLYVESALYQDQVRIRLKTPPIQEAIVFTDAGTGAPEAWVRLWKKELDPRIKLRWAMPGPGKPDLDSRHNATQERVWLCPENCSNLYLVKKLLITWRKCCRRRPELGCSVIPLHQLTFILLFPGFPEQKVRATARLIF</sequence>
<dbReference type="Proteomes" id="UP000188533">
    <property type="component" value="Unassembled WGS sequence"/>
</dbReference>
<evidence type="ECO:0000313" key="3">
    <source>
        <dbReference type="Proteomes" id="UP000188533"/>
    </source>
</evidence>
<comment type="caution">
    <text evidence="2">The sequence shown here is derived from an EMBL/GenBank/DDBJ whole genome shotgun (WGS) entry which is preliminary data.</text>
</comment>
<dbReference type="InterPro" id="IPR000073">
    <property type="entry name" value="AB_hydrolase_1"/>
</dbReference>
<protein>
    <submittedName>
        <fullName evidence="2">Toxin biosynthesis protein</fullName>
    </submittedName>
</protein>
<evidence type="ECO:0000313" key="2">
    <source>
        <dbReference type="EMBL" id="GAW03347.1"/>
    </source>
</evidence>
<dbReference type="Pfam" id="PF12697">
    <property type="entry name" value="Abhydrolase_6"/>
    <property type="match status" value="1"/>
</dbReference>
<name>A0A1Q3E7W9_LENED</name>
<accession>A0A1Q3E7W9</accession>
<dbReference type="EMBL" id="BDGU01000145">
    <property type="protein sequence ID" value="GAW03347.1"/>
    <property type="molecule type" value="Genomic_DNA"/>
</dbReference>
<dbReference type="AlphaFoldDB" id="A0A1Q3E7W9"/>
<dbReference type="Gene3D" id="3.40.50.1820">
    <property type="entry name" value="alpha/beta hydrolase"/>
    <property type="match status" value="1"/>
</dbReference>
<feature type="domain" description="AB hydrolase-1" evidence="1">
    <location>
        <begin position="152"/>
        <end position="351"/>
    </location>
</feature>
<dbReference type="STRING" id="5353.A0A1Q3E7W9"/>
<reference evidence="2 3" key="1">
    <citation type="submission" date="2016-08" db="EMBL/GenBank/DDBJ databases">
        <authorList>
            <consortium name="Lentinula edodes genome sequencing consortium"/>
            <person name="Sakamoto Y."/>
            <person name="Nakade K."/>
            <person name="Sato S."/>
            <person name="Yoshida Y."/>
            <person name="Miyazaki K."/>
            <person name="Natsume S."/>
            <person name="Konno N."/>
        </authorList>
    </citation>
    <scope>NUCLEOTIDE SEQUENCE [LARGE SCALE GENOMIC DNA]</scope>
    <source>
        <strain evidence="2 3">NBRC 111202</strain>
    </source>
</reference>
<dbReference type="SUPFAM" id="SSF53474">
    <property type="entry name" value="alpha/beta-Hydrolases"/>
    <property type="match status" value="1"/>
</dbReference>
<gene>
    <name evidence="2" type="ORF">LENED_005067</name>
</gene>